<evidence type="ECO:0000256" key="1">
    <source>
        <dbReference type="ARBA" id="ARBA00007637"/>
    </source>
</evidence>
<feature type="domain" description="NAD-dependent epimerase/dehydratase" evidence="2">
    <location>
        <begin position="4"/>
        <end position="239"/>
    </location>
</feature>
<name>A0A1F6VE73_9BACT</name>
<protein>
    <recommendedName>
        <fullName evidence="2">NAD-dependent epimerase/dehydratase domain-containing protein</fullName>
    </recommendedName>
</protein>
<comment type="similarity">
    <text evidence="1">Belongs to the NAD(P)-dependent epimerase/dehydratase family.</text>
</comment>
<organism evidence="3 4">
    <name type="scientific">Candidatus Nomurabacteria bacterium RIFCSPHIGHO2_01_FULL_42_15</name>
    <dbReference type="NCBI Taxonomy" id="1801742"/>
    <lineage>
        <taxon>Bacteria</taxon>
        <taxon>Candidatus Nomuraibacteriota</taxon>
    </lineage>
</organism>
<dbReference type="SUPFAM" id="SSF51735">
    <property type="entry name" value="NAD(P)-binding Rossmann-fold domains"/>
    <property type="match status" value="1"/>
</dbReference>
<dbReference type="InterPro" id="IPR036291">
    <property type="entry name" value="NAD(P)-bd_dom_sf"/>
</dbReference>
<dbReference type="Proteomes" id="UP000178235">
    <property type="component" value="Unassembled WGS sequence"/>
</dbReference>
<evidence type="ECO:0000313" key="3">
    <source>
        <dbReference type="EMBL" id="OGI67947.1"/>
    </source>
</evidence>
<reference evidence="3 4" key="1">
    <citation type="journal article" date="2016" name="Nat. Commun.">
        <title>Thousands of microbial genomes shed light on interconnected biogeochemical processes in an aquifer system.</title>
        <authorList>
            <person name="Anantharaman K."/>
            <person name="Brown C.T."/>
            <person name="Hug L.A."/>
            <person name="Sharon I."/>
            <person name="Castelle C.J."/>
            <person name="Probst A.J."/>
            <person name="Thomas B.C."/>
            <person name="Singh A."/>
            <person name="Wilkins M.J."/>
            <person name="Karaoz U."/>
            <person name="Brodie E.L."/>
            <person name="Williams K.H."/>
            <person name="Hubbard S.S."/>
            <person name="Banfield J.F."/>
        </authorList>
    </citation>
    <scope>NUCLEOTIDE SEQUENCE [LARGE SCALE GENOMIC DNA]</scope>
</reference>
<dbReference type="PANTHER" id="PTHR43000">
    <property type="entry name" value="DTDP-D-GLUCOSE 4,6-DEHYDRATASE-RELATED"/>
    <property type="match status" value="1"/>
</dbReference>
<gene>
    <name evidence="3" type="ORF">A2738_03820</name>
</gene>
<dbReference type="Gene3D" id="3.90.25.10">
    <property type="entry name" value="UDP-galactose 4-epimerase, domain 1"/>
    <property type="match status" value="1"/>
</dbReference>
<proteinExistence type="inferred from homology"/>
<evidence type="ECO:0000259" key="2">
    <source>
        <dbReference type="Pfam" id="PF01370"/>
    </source>
</evidence>
<dbReference type="AlphaFoldDB" id="A0A1F6VE73"/>
<evidence type="ECO:0000313" key="4">
    <source>
        <dbReference type="Proteomes" id="UP000178235"/>
    </source>
</evidence>
<comment type="caution">
    <text evidence="3">The sequence shown here is derived from an EMBL/GenBank/DDBJ whole genome shotgun (WGS) entry which is preliminary data.</text>
</comment>
<dbReference type="Pfam" id="PF01370">
    <property type="entry name" value="Epimerase"/>
    <property type="match status" value="1"/>
</dbReference>
<dbReference type="Gene3D" id="3.40.50.720">
    <property type="entry name" value="NAD(P)-binding Rossmann-like Domain"/>
    <property type="match status" value="1"/>
</dbReference>
<sequence>MKCLVTGGAGFIGSHLVDRLFQEGHEVYVVDNLSTGKRENINKNARFLEGDITNFDELQKIFTETKPEYVFHEAAIPRMPVSIEDPVGTSKVNILGTINVLKAAVDAGVKKVIFASSSSVYGDQKTLPLKEDMSPNPMSPYGLQKYTGELNLRLFSSLYGLPTVALRYFNVYGPRADINSDYSLVVGKFLRLNKEMKPLTIFGDGKQSRAFCYVEDVVEANIRAMNSARVGTGEVINIGARIPVSVEQIAEAIGGKKEYLPPRTGDPMHTAADLSRATELLEWEPKVSFQEGLKKTKAWFDRQ</sequence>
<dbReference type="InterPro" id="IPR001509">
    <property type="entry name" value="Epimerase_deHydtase"/>
</dbReference>
<dbReference type="EMBL" id="MFTS01000007">
    <property type="protein sequence ID" value="OGI67947.1"/>
    <property type="molecule type" value="Genomic_DNA"/>
</dbReference>
<accession>A0A1F6VE73</accession>
<dbReference type="CDD" id="cd05256">
    <property type="entry name" value="UDP_AE_SDR_e"/>
    <property type="match status" value="1"/>
</dbReference>